<dbReference type="Gene3D" id="1.20.5.370">
    <property type="match status" value="1"/>
</dbReference>
<dbReference type="OrthoDB" id="5843189at2759"/>
<evidence type="ECO:0000313" key="2">
    <source>
        <dbReference type="EMBL" id="KIH48893.1"/>
    </source>
</evidence>
<dbReference type="AlphaFoldDB" id="A0A0C2BY49"/>
<feature type="coiled-coil region" evidence="1">
    <location>
        <begin position="12"/>
        <end position="140"/>
    </location>
</feature>
<gene>
    <name evidence="2" type="ORF">ANCDUO_21034</name>
</gene>
<keyword evidence="3" id="KW-1185">Reference proteome</keyword>
<feature type="non-terminal residue" evidence="2">
    <location>
        <position position="143"/>
    </location>
</feature>
<evidence type="ECO:0000313" key="3">
    <source>
        <dbReference type="Proteomes" id="UP000054047"/>
    </source>
</evidence>
<dbReference type="InterPro" id="IPR014751">
    <property type="entry name" value="XRCC4-like_C"/>
</dbReference>
<protein>
    <recommendedName>
        <fullName evidence="4">Myosin tail domain-containing protein</fullName>
    </recommendedName>
</protein>
<proteinExistence type="predicted"/>
<keyword evidence="1" id="KW-0175">Coiled coil</keyword>
<name>A0A0C2BY49_9BILA</name>
<reference evidence="2 3" key="1">
    <citation type="submission" date="2013-12" db="EMBL/GenBank/DDBJ databases">
        <title>Draft genome of the parsitic nematode Ancylostoma duodenale.</title>
        <authorList>
            <person name="Mitreva M."/>
        </authorList>
    </citation>
    <scope>NUCLEOTIDE SEQUENCE [LARGE SCALE GENOMIC DNA]</scope>
    <source>
        <strain evidence="2 3">Zhejiang</strain>
    </source>
</reference>
<accession>A0A0C2BY49</accession>
<organism evidence="2 3">
    <name type="scientific">Ancylostoma duodenale</name>
    <dbReference type="NCBI Taxonomy" id="51022"/>
    <lineage>
        <taxon>Eukaryota</taxon>
        <taxon>Metazoa</taxon>
        <taxon>Ecdysozoa</taxon>
        <taxon>Nematoda</taxon>
        <taxon>Chromadorea</taxon>
        <taxon>Rhabditida</taxon>
        <taxon>Rhabditina</taxon>
        <taxon>Rhabditomorpha</taxon>
        <taxon>Strongyloidea</taxon>
        <taxon>Ancylostomatidae</taxon>
        <taxon>Ancylostomatinae</taxon>
        <taxon>Ancylostoma</taxon>
    </lineage>
</organism>
<sequence length="143" mass="16534">MAALRKKHSEGIAEITDQLDTIQKMRAKLEKDKVQQQREIEELHSAIDSESKQRQNVERLAKQLEVQLTDMTLKSDEQARTIQELTMYRNKLQGENSELNRRVVQDMVVFHSLPGELQQLEDAESQLAAVSRIKQQLHAQGEE</sequence>
<dbReference type="Proteomes" id="UP000054047">
    <property type="component" value="Unassembled WGS sequence"/>
</dbReference>
<dbReference type="EMBL" id="KN756295">
    <property type="protein sequence ID" value="KIH48893.1"/>
    <property type="molecule type" value="Genomic_DNA"/>
</dbReference>
<evidence type="ECO:0000256" key="1">
    <source>
        <dbReference type="SAM" id="Coils"/>
    </source>
</evidence>
<evidence type="ECO:0008006" key="4">
    <source>
        <dbReference type="Google" id="ProtNLM"/>
    </source>
</evidence>